<protein>
    <submittedName>
        <fullName evidence="7">ABC transporter substrate-binding protein</fullName>
    </submittedName>
</protein>
<reference evidence="7 8" key="1">
    <citation type="submission" date="2020-12" db="EMBL/GenBank/DDBJ databases">
        <title>Microbacterium sp. HY060.</title>
        <authorList>
            <person name="Zhou J."/>
        </authorList>
    </citation>
    <scope>NUCLEOTIDE SEQUENCE [LARGE SCALE GENOMIC DNA]</scope>
    <source>
        <strain evidence="7 8">HY60</strain>
    </source>
</reference>
<feature type="domain" description="Solute-binding protein family 5" evidence="6">
    <location>
        <begin position="79"/>
        <end position="443"/>
    </location>
</feature>
<dbReference type="CDD" id="cd08492">
    <property type="entry name" value="PBP2_NikA_DppA_OppA_like_15"/>
    <property type="match status" value="1"/>
</dbReference>
<keyword evidence="3" id="KW-0813">Transport</keyword>
<gene>
    <name evidence="7" type="ORF">HCR76_13930</name>
</gene>
<comment type="similarity">
    <text evidence="2">Belongs to the bacterial solute-binding protein 5 family.</text>
</comment>
<dbReference type="PANTHER" id="PTHR30290">
    <property type="entry name" value="PERIPLASMIC BINDING COMPONENT OF ABC TRANSPORTER"/>
    <property type="match status" value="1"/>
</dbReference>
<evidence type="ECO:0000259" key="6">
    <source>
        <dbReference type="Pfam" id="PF00496"/>
    </source>
</evidence>
<keyword evidence="4 5" id="KW-0732">Signal</keyword>
<dbReference type="Gene3D" id="3.10.105.10">
    <property type="entry name" value="Dipeptide-binding Protein, Domain 3"/>
    <property type="match status" value="1"/>
</dbReference>
<comment type="subcellular location">
    <subcellularLocation>
        <location evidence="1">Cell envelope</location>
    </subcellularLocation>
</comment>
<evidence type="ECO:0000256" key="2">
    <source>
        <dbReference type="ARBA" id="ARBA00005695"/>
    </source>
</evidence>
<evidence type="ECO:0000256" key="1">
    <source>
        <dbReference type="ARBA" id="ARBA00004196"/>
    </source>
</evidence>
<evidence type="ECO:0000256" key="3">
    <source>
        <dbReference type="ARBA" id="ARBA00022448"/>
    </source>
</evidence>
<dbReference type="InterPro" id="IPR030678">
    <property type="entry name" value="Peptide/Ni-bd"/>
</dbReference>
<keyword evidence="8" id="KW-1185">Reference proteome</keyword>
<organism evidence="7 8">
    <name type="scientific">Paramicrobacterium chengjingii</name>
    <dbReference type="NCBI Taxonomy" id="2769067"/>
    <lineage>
        <taxon>Bacteria</taxon>
        <taxon>Bacillati</taxon>
        <taxon>Actinomycetota</taxon>
        <taxon>Actinomycetes</taxon>
        <taxon>Micrococcales</taxon>
        <taxon>Microbacteriaceae</taxon>
        <taxon>Paramicrobacterium</taxon>
    </lineage>
</organism>
<accession>A0ABX6YH02</accession>
<dbReference type="RefSeq" id="WP_166991672.1">
    <property type="nucleotide sequence ID" value="NZ_CP061169.1"/>
</dbReference>
<evidence type="ECO:0000313" key="8">
    <source>
        <dbReference type="Proteomes" id="UP000662814"/>
    </source>
</evidence>
<dbReference type="PIRSF" id="PIRSF002741">
    <property type="entry name" value="MppA"/>
    <property type="match status" value="1"/>
</dbReference>
<evidence type="ECO:0000313" key="7">
    <source>
        <dbReference type="EMBL" id="QPZ37894.1"/>
    </source>
</evidence>
<dbReference type="Proteomes" id="UP000662814">
    <property type="component" value="Chromosome"/>
</dbReference>
<sequence>MPRNRNVAALAVSVAAMMMLTSCAAGASTADDAEPVAGGTLVYAHQQEPQCVFGGWIEQAYLSYQVLDSITSLDENGEAVPWLADSWEVSDDGLDWTFDLKEDVAFTDGSALTASAVAYNFDYWLAGGNSTAKVWLEGYFSSAEAVDDTTLAIHLSTPYPRLPETLAQGYFGIQSQEALETRTDEQNCEQPIGSGAFTVASWTRGENIILERNDDYTSWPANAKHEGPAIVETVDWRFVPDGTTRSAALKSDEVDAIYDVPSVDWTTLELGGFNLQKYVTPGRPQQLAFNTREGPFTDEKVRKAFTYSLDRESLVETIGLGVIPYEGNGAVSQATPGYSQKAAEQYTFDLKKAKSLLDEAGWSTTNADGVREKDGKPLEVTLPYGAGTTFNAEGGSILQGVAEQAKQAGFDVTLIPVPPSEHFAGAYTQSDERDIAAGYWTSVTAGILWINWRADTDESPNGNNAAFYNSPELEELILRANSAADIDEQNTLYQQAQEYIADHALSIGLYDRLSTLAISPFVKDVWQEHSQGGPVFHDAYFVA</sequence>
<dbReference type="EMBL" id="CP061169">
    <property type="protein sequence ID" value="QPZ37894.1"/>
    <property type="molecule type" value="Genomic_DNA"/>
</dbReference>
<evidence type="ECO:0000256" key="4">
    <source>
        <dbReference type="ARBA" id="ARBA00022729"/>
    </source>
</evidence>
<dbReference type="PANTHER" id="PTHR30290:SF10">
    <property type="entry name" value="PERIPLASMIC OLIGOPEPTIDE-BINDING PROTEIN-RELATED"/>
    <property type="match status" value="1"/>
</dbReference>
<dbReference type="Gene3D" id="3.40.190.10">
    <property type="entry name" value="Periplasmic binding protein-like II"/>
    <property type="match status" value="1"/>
</dbReference>
<dbReference type="SUPFAM" id="SSF53850">
    <property type="entry name" value="Periplasmic binding protein-like II"/>
    <property type="match status" value="1"/>
</dbReference>
<dbReference type="InterPro" id="IPR039424">
    <property type="entry name" value="SBP_5"/>
</dbReference>
<proteinExistence type="inferred from homology"/>
<dbReference type="Pfam" id="PF00496">
    <property type="entry name" value="SBP_bac_5"/>
    <property type="match status" value="1"/>
</dbReference>
<evidence type="ECO:0000256" key="5">
    <source>
        <dbReference type="SAM" id="SignalP"/>
    </source>
</evidence>
<dbReference type="PROSITE" id="PS51257">
    <property type="entry name" value="PROKAR_LIPOPROTEIN"/>
    <property type="match status" value="1"/>
</dbReference>
<dbReference type="InterPro" id="IPR000914">
    <property type="entry name" value="SBP_5_dom"/>
</dbReference>
<feature type="chain" id="PRO_5047545641" evidence="5">
    <location>
        <begin position="28"/>
        <end position="543"/>
    </location>
</feature>
<name>A0ABX6YH02_9MICO</name>
<feature type="signal peptide" evidence="5">
    <location>
        <begin position="1"/>
        <end position="27"/>
    </location>
</feature>